<feature type="transmembrane region" description="Helical" evidence="1">
    <location>
        <begin position="14"/>
        <end position="34"/>
    </location>
</feature>
<sequence length="88" mass="10184">MWASAGSQVTPELYGPKIAVAFFFFLLSSFIPVLQGGREGGERWVGGRKLWSLLLCWVRRTLPEYYRQQLISILWRLSLIPLSKVERL</sequence>
<dbReference type="AlphaFoldDB" id="A0AAV8QSC4"/>
<accession>A0AAV8QSC4</accession>
<evidence type="ECO:0000313" key="2">
    <source>
        <dbReference type="EMBL" id="KAJ8477763.1"/>
    </source>
</evidence>
<keyword evidence="1" id="KW-0472">Membrane</keyword>
<keyword evidence="1" id="KW-0812">Transmembrane</keyword>
<keyword evidence="1" id="KW-1133">Transmembrane helix</keyword>
<evidence type="ECO:0000256" key="1">
    <source>
        <dbReference type="SAM" id="Phobius"/>
    </source>
</evidence>
<organism evidence="2 3">
    <name type="scientific">Ensete ventricosum</name>
    <name type="common">Abyssinian banana</name>
    <name type="synonym">Musa ensete</name>
    <dbReference type="NCBI Taxonomy" id="4639"/>
    <lineage>
        <taxon>Eukaryota</taxon>
        <taxon>Viridiplantae</taxon>
        <taxon>Streptophyta</taxon>
        <taxon>Embryophyta</taxon>
        <taxon>Tracheophyta</taxon>
        <taxon>Spermatophyta</taxon>
        <taxon>Magnoliopsida</taxon>
        <taxon>Liliopsida</taxon>
        <taxon>Zingiberales</taxon>
        <taxon>Musaceae</taxon>
        <taxon>Ensete</taxon>
    </lineage>
</organism>
<evidence type="ECO:0000313" key="3">
    <source>
        <dbReference type="Proteomes" id="UP001222027"/>
    </source>
</evidence>
<dbReference type="Proteomes" id="UP001222027">
    <property type="component" value="Unassembled WGS sequence"/>
</dbReference>
<name>A0AAV8QSC4_ENSVE</name>
<comment type="caution">
    <text evidence="2">The sequence shown here is derived from an EMBL/GenBank/DDBJ whole genome shotgun (WGS) entry which is preliminary data.</text>
</comment>
<keyword evidence="3" id="KW-1185">Reference proteome</keyword>
<gene>
    <name evidence="2" type="ORF">OPV22_021490</name>
</gene>
<protein>
    <submittedName>
        <fullName evidence="2">Uncharacterized protein</fullName>
    </submittedName>
</protein>
<dbReference type="EMBL" id="JAQQAF010000006">
    <property type="protein sequence ID" value="KAJ8477763.1"/>
    <property type="molecule type" value="Genomic_DNA"/>
</dbReference>
<proteinExistence type="predicted"/>
<reference evidence="2 3" key="1">
    <citation type="submission" date="2022-12" db="EMBL/GenBank/DDBJ databases">
        <title>Chromosome-scale assembly of the Ensete ventricosum genome.</title>
        <authorList>
            <person name="Dussert Y."/>
            <person name="Stocks J."/>
            <person name="Wendawek A."/>
            <person name="Woldeyes F."/>
            <person name="Nichols R.A."/>
            <person name="Borrell J.S."/>
        </authorList>
    </citation>
    <scope>NUCLEOTIDE SEQUENCE [LARGE SCALE GENOMIC DNA]</scope>
    <source>
        <strain evidence="3">cv. Maze</strain>
        <tissue evidence="2">Seeds</tissue>
    </source>
</reference>